<feature type="domain" description="Integrase core" evidence="1">
    <location>
        <begin position="88"/>
        <end position="251"/>
    </location>
</feature>
<evidence type="ECO:0000313" key="3">
    <source>
        <dbReference type="Proteomes" id="UP001460270"/>
    </source>
</evidence>
<reference evidence="3" key="1">
    <citation type="submission" date="2024-04" db="EMBL/GenBank/DDBJ databases">
        <title>Salinicola lusitanus LLJ914,a marine bacterium isolated from the Okinawa Trough.</title>
        <authorList>
            <person name="Li J."/>
        </authorList>
    </citation>
    <scope>NUCLEOTIDE SEQUENCE [LARGE SCALE GENOMIC DNA]</scope>
</reference>
<proteinExistence type="predicted"/>
<keyword evidence="3" id="KW-1185">Reference proteome</keyword>
<sequence>MNHQLRRKRYVNDAQLEIAVLSSIEKTGPSYGRKFMTGYLSSVGVRAAENRIGRVLREVHQPYNQFRCQGARNLNPIPYYAGYMGHKLHIDQNEKLVMFGATHVLAIDGFSSKIVAQTTMPVKNNLVIYDQIYRTAVANNGMWDQLRVDHGREFYLTLYVQEKLSQHRYNLSRPPYIQTTSSRNLRVERIWPEVNNRVNYPLKTVLVHLQDQELLNMEENITKFCLSQLLCHVSQIGLKRVVQSWNAHRIPGRGVPNQLAGTGCPFRIPVDLVPGVVEAASMYEQELESTLTWTSSFGQDPFSTEQDRNDAEQLFGQTFPDLSLIFDSVVNHERGLFQEALFRLINVTERYSE</sequence>
<dbReference type="Proteomes" id="UP001460270">
    <property type="component" value="Unassembled WGS sequence"/>
</dbReference>
<dbReference type="EMBL" id="JBBPFD010000005">
    <property type="protein sequence ID" value="KAK7925298.1"/>
    <property type="molecule type" value="Genomic_DNA"/>
</dbReference>
<name>A0AAW0PGU9_9GOBI</name>
<comment type="caution">
    <text evidence="2">The sequence shown here is derived from an EMBL/GenBank/DDBJ whole genome shotgun (WGS) entry which is preliminary data.</text>
</comment>
<protein>
    <recommendedName>
        <fullName evidence="1">Integrase core domain-containing protein</fullName>
    </recommendedName>
</protein>
<gene>
    <name evidence="2" type="ORF">WMY93_007608</name>
</gene>
<dbReference type="PANTHER" id="PTHR46791:SF5">
    <property type="entry name" value="CLR5 DOMAIN-CONTAINING PROTEIN-RELATED"/>
    <property type="match status" value="1"/>
</dbReference>
<organism evidence="2 3">
    <name type="scientific">Mugilogobius chulae</name>
    <name type="common">yellowstripe goby</name>
    <dbReference type="NCBI Taxonomy" id="88201"/>
    <lineage>
        <taxon>Eukaryota</taxon>
        <taxon>Metazoa</taxon>
        <taxon>Chordata</taxon>
        <taxon>Craniata</taxon>
        <taxon>Vertebrata</taxon>
        <taxon>Euteleostomi</taxon>
        <taxon>Actinopterygii</taxon>
        <taxon>Neopterygii</taxon>
        <taxon>Teleostei</taxon>
        <taxon>Neoteleostei</taxon>
        <taxon>Acanthomorphata</taxon>
        <taxon>Gobiaria</taxon>
        <taxon>Gobiiformes</taxon>
        <taxon>Gobioidei</taxon>
        <taxon>Gobiidae</taxon>
        <taxon>Gobionellinae</taxon>
        <taxon>Mugilogobius</taxon>
    </lineage>
</organism>
<dbReference type="AlphaFoldDB" id="A0AAW0PGU9"/>
<accession>A0AAW0PGU9</accession>
<dbReference type="PANTHER" id="PTHR46791">
    <property type="entry name" value="EXPRESSED PROTEIN"/>
    <property type="match status" value="1"/>
</dbReference>
<evidence type="ECO:0000313" key="2">
    <source>
        <dbReference type="EMBL" id="KAK7925298.1"/>
    </source>
</evidence>
<dbReference type="Pfam" id="PF24764">
    <property type="entry name" value="rva_4"/>
    <property type="match status" value="1"/>
</dbReference>
<evidence type="ECO:0000259" key="1">
    <source>
        <dbReference type="Pfam" id="PF24764"/>
    </source>
</evidence>
<dbReference type="InterPro" id="IPR058913">
    <property type="entry name" value="Integrase_dom_put"/>
</dbReference>